<feature type="region of interest" description="Disordered" evidence="1">
    <location>
        <begin position="669"/>
        <end position="721"/>
    </location>
</feature>
<protein>
    <submittedName>
        <fullName evidence="3">Uncharacterized protein</fullName>
    </submittedName>
</protein>
<feature type="compositionally biased region" description="Gly residues" evidence="1">
    <location>
        <begin position="673"/>
        <end position="715"/>
    </location>
</feature>
<comment type="caution">
    <text evidence="3">The sequence shown here is derived from an EMBL/GenBank/DDBJ whole genome shotgun (WGS) entry which is preliminary data.</text>
</comment>
<feature type="region of interest" description="Disordered" evidence="1">
    <location>
        <begin position="302"/>
        <end position="322"/>
    </location>
</feature>
<evidence type="ECO:0000256" key="1">
    <source>
        <dbReference type="SAM" id="MobiDB-lite"/>
    </source>
</evidence>
<feature type="compositionally biased region" description="Basic and acidic residues" evidence="1">
    <location>
        <begin position="756"/>
        <end position="773"/>
    </location>
</feature>
<dbReference type="OrthoDB" id="4850324at2759"/>
<keyword evidence="2" id="KW-0732">Signal</keyword>
<sequence length="785" mass="76448">MLLKPAVLVCLLAELGLARQVRRQDNVAPSPILSSINIPPPLSTGTGAVAPISGGPTGIFLNTSVPATAPQLSTVTEVATITSTLSNNVTTTEVITTERTVTASAAPVIQQPQVIIISQVTFFTFISALGGAPPAVQQGDQGGFVVGGQQFGQFQSACNAACGMQFTQCQSIAGQNFQISQCQTQLIACQNAAKTATVTVSVPTTVTQTVLLPNGPISGDAGGVPSGIAEEGGSVITTTTLPPDAGATVGTGGVSFITVTATPGAPPSQTAVPETDVLTTTLPANPDQPDATPVVSVITVTRQPGSEPSQPVEGGASGQGGSVVTSAVVSTLPPQSEGGQPIVSTVYVTATVSGGVPAASEVVSSADAVASSSAVVTTLPAQSEGGEPIVSTIYVSAPPPAPTNEPGASEQAGSVVTSAVVSTLPAESGLPPVVSTIYVTATVSGGVPIASEAVSSVDAIASSSAVVTTLPAQSEGGEPVVSTVFVSVPPAAPTDEPGASEQGSVVTSAIETTLPAQSEGGSAIVSTVYVTATVPASGPAASEVVSRPAQQPPNPNEPKTSVITMTLAPPSGTPVYSLVTITIQPTAGPSGTAPVQTELSTSALTSTIPAEGTTPPRVTTVYITAQPPAPTSAPPPRVITVTVGSLTGVVTVSDAQSTASATTVASALPSAVTGGGNGGNGGDGGNGGNGGSDNGGNNSGNGGGGGNGGGVGQEGSGSCPSAVTVTETVSACPTAPVTSVLTQTVSVVPTAAAAAKRAEKPAAADEVKRDAVRHPRRHGHAFGLW</sequence>
<gene>
    <name evidence="3" type="ORF">CH35J_010308</name>
</gene>
<proteinExistence type="predicted"/>
<feature type="region of interest" description="Disordered" evidence="1">
    <location>
        <begin position="756"/>
        <end position="785"/>
    </location>
</feature>
<feature type="signal peptide" evidence="2">
    <location>
        <begin position="1"/>
        <end position="18"/>
    </location>
</feature>
<feature type="compositionally biased region" description="Basic residues" evidence="1">
    <location>
        <begin position="774"/>
        <end position="785"/>
    </location>
</feature>
<feature type="chain" id="PRO_5020314534" evidence="2">
    <location>
        <begin position="19"/>
        <end position="785"/>
    </location>
</feature>
<name>A0A4T0VL08_9PEZI</name>
<evidence type="ECO:0000256" key="2">
    <source>
        <dbReference type="SAM" id="SignalP"/>
    </source>
</evidence>
<evidence type="ECO:0000313" key="3">
    <source>
        <dbReference type="EMBL" id="TIC92565.1"/>
    </source>
</evidence>
<dbReference type="AlphaFoldDB" id="A0A4T0VL08"/>
<feature type="region of interest" description="Disordered" evidence="1">
    <location>
        <begin position="541"/>
        <end position="560"/>
    </location>
</feature>
<dbReference type="EMBL" id="MWPZ01000008">
    <property type="protein sequence ID" value="TIC92565.1"/>
    <property type="molecule type" value="Genomic_DNA"/>
</dbReference>
<dbReference type="Proteomes" id="UP000305883">
    <property type="component" value="Unassembled WGS sequence"/>
</dbReference>
<evidence type="ECO:0000313" key="4">
    <source>
        <dbReference type="Proteomes" id="UP000305883"/>
    </source>
</evidence>
<reference evidence="3 4" key="1">
    <citation type="journal article" date="2019" name="Genome Biol. Evol.">
        <title>Genomic Plasticity Mediated by Transposable Elements in the Plant Pathogenic Fungus Colletotrichum higginsianum.</title>
        <authorList>
            <person name="Tsushima A."/>
            <person name="Gan P."/>
            <person name="Kumakura N."/>
            <person name="Narusaka M."/>
            <person name="Takano Y."/>
            <person name="Narusaka Y."/>
            <person name="Shirasu K."/>
        </authorList>
    </citation>
    <scope>NUCLEOTIDE SEQUENCE [LARGE SCALE GENOMIC DNA]</scope>
    <source>
        <strain evidence="3 4">MAFF305635-RFP</strain>
    </source>
</reference>
<organism evidence="3 4">
    <name type="scientific">Colletotrichum higginsianum</name>
    <dbReference type="NCBI Taxonomy" id="80884"/>
    <lineage>
        <taxon>Eukaryota</taxon>
        <taxon>Fungi</taxon>
        <taxon>Dikarya</taxon>
        <taxon>Ascomycota</taxon>
        <taxon>Pezizomycotina</taxon>
        <taxon>Sordariomycetes</taxon>
        <taxon>Hypocreomycetidae</taxon>
        <taxon>Glomerellales</taxon>
        <taxon>Glomerellaceae</taxon>
        <taxon>Colletotrichum</taxon>
        <taxon>Colletotrichum destructivum species complex</taxon>
    </lineage>
</organism>
<accession>A0A4T0VL08</accession>